<protein>
    <submittedName>
        <fullName evidence="1">Uncharacterized protein</fullName>
    </submittedName>
</protein>
<dbReference type="RefSeq" id="WP_014840794.1">
    <property type="nucleotide sequence ID" value="NC_018139.1"/>
</dbReference>
<name>A0AAV2USZ8_LEGPN</name>
<dbReference type="Proteomes" id="UP000010102">
    <property type="component" value="Chromosome"/>
</dbReference>
<evidence type="ECO:0000313" key="1">
    <source>
        <dbReference type="EMBL" id="CCD04294.1"/>
    </source>
</evidence>
<sequence length="326" mass="38219">MNTIYTDNGLYQLDPFANEAELEQAIQKVKFDLFGDNRFYLDIKKKIGKKGVHANIPDGYLLDLSNNIPRLYFVENELSSHDAFKHIAAQIIGFFASFDAEPRKIRNILLEELNQNYELKNICNNYISLHNYRNFDHFLDCLIDNLRSVLIIIDEEHIALENFVIPRLNIHVDVLYLARYQSVDNNYIYHFSPFLQNVIEDNNGVVRVKNINPLEIDTIVVPIREQWFQNFLTESRYYGLRLESSMRERIKYIACYRVSPISAITHLAKIKSIEPWGNTGKWFINFEKIEEIKAISLNKNGKVKAPQNHRYTLRNKLLNATTLDDI</sequence>
<dbReference type="EMBL" id="FQ958210">
    <property type="protein sequence ID" value="CCD04294.1"/>
    <property type="molecule type" value="Genomic_DNA"/>
</dbReference>
<dbReference type="KEGG" id="lpo:LPO_0162"/>
<reference evidence="1 2" key="1">
    <citation type="submission" date="2011-07" db="EMBL/GenBank/DDBJ databases">
        <authorList>
            <person name="Genoscope - CEA"/>
        </authorList>
    </citation>
    <scope>NUCLEOTIDE SEQUENCE [LARGE SCALE GENOMIC DNA]</scope>
    <source>
        <strain evidence="2">lorraine</strain>
    </source>
</reference>
<evidence type="ECO:0000313" key="2">
    <source>
        <dbReference type="Proteomes" id="UP000010102"/>
    </source>
</evidence>
<dbReference type="AlphaFoldDB" id="A0AAV2USZ8"/>
<organism evidence="1 2">
    <name type="scientific">Legionella pneumophila subsp. pneumophila</name>
    <dbReference type="NCBI Taxonomy" id="91891"/>
    <lineage>
        <taxon>Bacteria</taxon>
        <taxon>Pseudomonadati</taxon>
        <taxon>Pseudomonadota</taxon>
        <taxon>Gammaproteobacteria</taxon>
        <taxon>Legionellales</taxon>
        <taxon>Legionellaceae</taxon>
        <taxon>Legionella</taxon>
    </lineage>
</organism>
<proteinExistence type="predicted"/>
<accession>A0AAV2USZ8</accession>
<gene>
    <name evidence="1" type="ORF">LPO_0162</name>
</gene>